<sequence length="1215" mass="135216">MSQVMELINQAHMSLDAAEKVDLLQRVKEIVLERTPNLGRSIPEYKALVDAIVPFSNERNVAVAKFVLQFIEDIMEPAKNPQIKTPTILALTRHALFEACSSVLTINAGPSSIRKALRVLDKFIPGTIYHIWAQPLDTYDPQVWDFLVRTIHVMRQTLHQFQDAEAVLWTVRILESCALHFSHAFDSVYRDPARSNVQPDAVHLGTIASNHAFVRVDVVNDLSLSIVQSLVDRLQDNPMLAFGRREFVTLVHSLSLVAALRPGFVSIVVPALLGISGVIDRLAPAAQDTIVHTVKANLLKLLHLPSTEPHRNAITSFLMTLDLSERAFKALTKSKERRRKYVSAPSDASLKNVKRDAAKMTFESPLAKRSKREPGASVESVANMSTESVIRLVLDNMAHLPSVPPLNGASKLELLHTPSGLKDRIHDILSRLATPSSVLAIKEAAAKKNVRDPRLRGRDNKKEVPPSLVRVFDDDALEAVTDMICANAKTLVEPIIAVTKDDVTREYNAIRVNIKPVAVDWCKQMATQTIHRLLSNEYGVVVSGKESVREALVCRLATSRWLVDDDKCKPHKIVLDFVAENVHKRHGIAVALLYHEYTTSLYETMDSPSSRGPPPPPPRVYLHLVSLVCNLVRTKLDPQIASDKKLFYTILGHIPSLSPDVLKLLSLQFHNPNDKDRVTMGVVALRNFITERTTGQEACLHVLLHYATHAEESIRNPTIRCLANQIYPLPNLQHIIEAHAIQLMQSLCLPPDDASLEPAHTDHANADADNVDMGLDTLIKSEQHPPPSNDVNIKLEQEDGALDRHLPASSAGIVPSSPRRSYYLDQIQSPDMHDLLMAHAKSLQDEHDFARCPETEDQVLQRMELFLGLCAKRPDLFARFVTTYAATSPQVQHVLLVSVDKLIKLLRQKEGEAVVLAQLAAFPPNALDFVCHVVKVLAGLSKDPSTLVEPLVQLYLDHKHAIPDAVSVLVPVASDLASDRVMEILPALFDLPLPRLVEVMHELLKPIPLKVDATAFLLALHHIPDEHEKQKRILRAIGICLEHPVAFPVDVMTAVTSTLVGESPVPKYTLRTMIQAVQMHHKLRKHTATCLETLRGRQVWTMDESVWIGWIKCAVVVQPHSFKAIAELPVAQGRQVLESDDGKDLVDQFKLFCKDLPNLSHDWRAYLKLENDPDSELQMVLNDVASANDGAQPTTTTEDDDNDMDVLNSLVHAAS</sequence>
<keyword evidence="3" id="KW-0539">Nucleus</keyword>
<dbReference type="InterPro" id="IPR032460">
    <property type="entry name" value="Symplekin/Pta1_N"/>
</dbReference>
<name>A0A3R7BIK7_APHAT</name>
<dbReference type="VEuPathDB" id="FungiDB:H257_03686"/>
<evidence type="ECO:0000256" key="1">
    <source>
        <dbReference type="ARBA" id="ARBA00004123"/>
    </source>
</evidence>
<dbReference type="PANTHER" id="PTHR15245">
    <property type="entry name" value="SYMPLEKIN-RELATED"/>
    <property type="match status" value="1"/>
</dbReference>
<keyword evidence="2" id="KW-0507">mRNA processing</keyword>
<dbReference type="GO" id="GO:0005847">
    <property type="term" value="C:mRNA cleavage and polyadenylation specificity factor complex"/>
    <property type="evidence" value="ECO:0007669"/>
    <property type="project" value="TreeGrafter"/>
</dbReference>
<evidence type="ECO:0000256" key="3">
    <source>
        <dbReference type="ARBA" id="ARBA00023242"/>
    </source>
</evidence>
<dbReference type="AlphaFoldDB" id="A0A3R7BIK7"/>
<evidence type="ECO:0008006" key="10">
    <source>
        <dbReference type="Google" id="ProtNLM"/>
    </source>
</evidence>
<dbReference type="Proteomes" id="UP000285430">
    <property type="component" value="Unassembled WGS sequence"/>
</dbReference>
<dbReference type="InterPro" id="IPR011989">
    <property type="entry name" value="ARM-like"/>
</dbReference>
<evidence type="ECO:0000313" key="9">
    <source>
        <dbReference type="Proteomes" id="UP000285712"/>
    </source>
</evidence>
<dbReference type="Gene3D" id="1.25.10.10">
    <property type="entry name" value="Leucine-rich Repeat Variant"/>
    <property type="match status" value="1"/>
</dbReference>
<dbReference type="PANTHER" id="PTHR15245:SF20">
    <property type="entry name" value="SYMPLEKIN"/>
    <property type="match status" value="1"/>
</dbReference>
<evidence type="ECO:0000259" key="5">
    <source>
        <dbReference type="Pfam" id="PF12295"/>
    </source>
</evidence>
<proteinExistence type="predicted"/>
<dbReference type="InterPro" id="IPR021850">
    <property type="entry name" value="Symplekin/Pta1"/>
</dbReference>
<dbReference type="Pfam" id="PF12295">
    <property type="entry name" value="Symplekin_C"/>
    <property type="match status" value="1"/>
</dbReference>
<dbReference type="InterPro" id="IPR022075">
    <property type="entry name" value="Symplekin_C"/>
</dbReference>
<evidence type="ECO:0000313" key="8">
    <source>
        <dbReference type="Proteomes" id="UP000285430"/>
    </source>
</evidence>
<organism evidence="7 8">
    <name type="scientific">Aphanomyces astaci</name>
    <name type="common">Crayfish plague agent</name>
    <dbReference type="NCBI Taxonomy" id="112090"/>
    <lineage>
        <taxon>Eukaryota</taxon>
        <taxon>Sar</taxon>
        <taxon>Stramenopiles</taxon>
        <taxon>Oomycota</taxon>
        <taxon>Saprolegniomycetes</taxon>
        <taxon>Saprolegniales</taxon>
        <taxon>Verrucalvaceae</taxon>
        <taxon>Aphanomyces</taxon>
    </lineage>
</organism>
<dbReference type="EMBL" id="QUTG01003640">
    <property type="protein sequence ID" value="RHY90814.1"/>
    <property type="molecule type" value="Genomic_DNA"/>
</dbReference>
<dbReference type="EMBL" id="QUTH01004533">
    <property type="protein sequence ID" value="RHZ13388.1"/>
    <property type="molecule type" value="Genomic_DNA"/>
</dbReference>
<evidence type="ECO:0000313" key="7">
    <source>
        <dbReference type="EMBL" id="RHZ13388.1"/>
    </source>
</evidence>
<feature type="domain" description="Symplekin C-terminal" evidence="5">
    <location>
        <begin position="966"/>
        <end position="1138"/>
    </location>
</feature>
<dbReference type="Proteomes" id="UP000285712">
    <property type="component" value="Unassembled WGS sequence"/>
</dbReference>
<dbReference type="Pfam" id="PF11935">
    <property type="entry name" value="SYMPK_PTA1_N"/>
    <property type="match status" value="1"/>
</dbReference>
<evidence type="ECO:0000259" key="4">
    <source>
        <dbReference type="Pfam" id="PF11935"/>
    </source>
</evidence>
<evidence type="ECO:0000256" key="2">
    <source>
        <dbReference type="ARBA" id="ARBA00022664"/>
    </source>
</evidence>
<dbReference type="GO" id="GO:0006397">
    <property type="term" value="P:mRNA processing"/>
    <property type="evidence" value="ECO:0007669"/>
    <property type="project" value="UniProtKB-KW"/>
</dbReference>
<protein>
    <recommendedName>
        <fullName evidence="10">Symplekin C-terminal domain-containing protein</fullName>
    </recommendedName>
</protein>
<feature type="domain" description="Symplekin/Pta1 N-terminal" evidence="4">
    <location>
        <begin position="164"/>
        <end position="339"/>
    </location>
</feature>
<evidence type="ECO:0000313" key="6">
    <source>
        <dbReference type="EMBL" id="RHY90814.1"/>
    </source>
</evidence>
<gene>
    <name evidence="6" type="ORF">DYB35_004074</name>
    <name evidence="7" type="ORF">DYB37_009873</name>
</gene>
<comment type="caution">
    <text evidence="7">The sequence shown here is derived from an EMBL/GenBank/DDBJ whole genome shotgun (WGS) entry which is preliminary data.</text>
</comment>
<reference evidence="8 9" key="1">
    <citation type="submission" date="2018-08" db="EMBL/GenBank/DDBJ databases">
        <title>Aphanomyces genome sequencing and annotation.</title>
        <authorList>
            <person name="Minardi D."/>
            <person name="Oidtmann B."/>
            <person name="Van Der Giezen M."/>
            <person name="Studholme D.J."/>
        </authorList>
    </citation>
    <scope>NUCLEOTIDE SEQUENCE [LARGE SCALE GENOMIC DNA]</scope>
    <source>
        <strain evidence="7 8">Da</strain>
        <strain evidence="6 9">Sv</strain>
    </source>
</reference>
<comment type="subcellular location">
    <subcellularLocation>
        <location evidence="1">Nucleus</location>
    </subcellularLocation>
</comment>
<accession>A0A3R7BIK7</accession>